<evidence type="ECO:0000313" key="9">
    <source>
        <dbReference type="EMBL" id="SEL35745.1"/>
    </source>
</evidence>
<dbReference type="RefSeq" id="WP_075006620.1">
    <property type="nucleotide sequence ID" value="NZ_FOAP01000005.1"/>
</dbReference>
<evidence type="ECO:0000256" key="7">
    <source>
        <dbReference type="RuleBase" id="RU003879"/>
    </source>
</evidence>
<keyword evidence="7" id="KW-0653">Protein transport</keyword>
<reference evidence="10" key="1">
    <citation type="submission" date="2016-10" db="EMBL/GenBank/DDBJ databases">
        <authorList>
            <person name="Varghese N."/>
            <person name="Submissions S."/>
        </authorList>
    </citation>
    <scope>NUCLEOTIDE SEQUENCE [LARGE SCALE GENOMIC DNA]</scope>
    <source>
        <strain evidence="10">DSM 17044</strain>
    </source>
</reference>
<feature type="transmembrane region" description="Helical" evidence="8">
    <location>
        <begin position="35"/>
        <end position="56"/>
    </location>
</feature>
<keyword evidence="5 8" id="KW-1133">Transmembrane helix</keyword>
<keyword evidence="4 7" id="KW-0812">Transmembrane</keyword>
<dbReference type="Proteomes" id="UP000182719">
    <property type="component" value="Unassembled WGS sequence"/>
</dbReference>
<keyword evidence="10" id="KW-1185">Reference proteome</keyword>
<proteinExistence type="inferred from homology"/>
<evidence type="ECO:0000256" key="3">
    <source>
        <dbReference type="ARBA" id="ARBA00022475"/>
    </source>
</evidence>
<keyword evidence="3" id="KW-1003">Cell membrane</keyword>
<evidence type="ECO:0000256" key="1">
    <source>
        <dbReference type="ARBA" id="ARBA00004162"/>
    </source>
</evidence>
<gene>
    <name evidence="9" type="ORF">SAMN05444354_105309</name>
</gene>
<evidence type="ECO:0000256" key="5">
    <source>
        <dbReference type="ARBA" id="ARBA00022989"/>
    </source>
</evidence>
<accession>A0A1H7PKH0</accession>
<sequence length="195" mass="21215">MAIKVPGKRYGKRLEHSKVFGHGGHGKKGGYADLLITPLVDMFVIIVLFLIANFSATGEVLMMTKDIQLPEAINVKEIEMHPVVMVSAEQVSVSGTIVGRVEDLVKDEYLNIPALEEKLRDMKKQFEDLHAMAQDDANAFKGDVNIQASKEVEFKVIKRVMFSCATAGYNNINFAVLTKGGPEATPGASASAAPH</sequence>
<keyword evidence="6 8" id="KW-0472">Membrane</keyword>
<evidence type="ECO:0000256" key="6">
    <source>
        <dbReference type="ARBA" id="ARBA00023136"/>
    </source>
</evidence>
<comment type="similarity">
    <text evidence="2 7">Belongs to the ExbD/TolR family.</text>
</comment>
<dbReference type="EMBL" id="FOAP01000005">
    <property type="protein sequence ID" value="SEL35745.1"/>
    <property type="molecule type" value="Genomic_DNA"/>
</dbReference>
<dbReference type="AlphaFoldDB" id="A0A1H7PKH0"/>
<evidence type="ECO:0000256" key="2">
    <source>
        <dbReference type="ARBA" id="ARBA00005811"/>
    </source>
</evidence>
<organism evidence="9 10">
    <name type="scientific">Stigmatella aurantiaca</name>
    <dbReference type="NCBI Taxonomy" id="41"/>
    <lineage>
        <taxon>Bacteria</taxon>
        <taxon>Pseudomonadati</taxon>
        <taxon>Myxococcota</taxon>
        <taxon>Myxococcia</taxon>
        <taxon>Myxococcales</taxon>
        <taxon>Cystobacterineae</taxon>
        <taxon>Archangiaceae</taxon>
        <taxon>Stigmatella</taxon>
    </lineage>
</organism>
<dbReference type="Pfam" id="PF02472">
    <property type="entry name" value="ExbD"/>
    <property type="match status" value="1"/>
</dbReference>
<dbReference type="OrthoDB" id="5380913at2"/>
<evidence type="ECO:0000256" key="8">
    <source>
        <dbReference type="SAM" id="Phobius"/>
    </source>
</evidence>
<evidence type="ECO:0000313" key="10">
    <source>
        <dbReference type="Proteomes" id="UP000182719"/>
    </source>
</evidence>
<dbReference type="GO" id="GO:0005886">
    <property type="term" value="C:plasma membrane"/>
    <property type="evidence" value="ECO:0007669"/>
    <property type="project" value="UniProtKB-SubCell"/>
</dbReference>
<keyword evidence="7" id="KW-0813">Transport</keyword>
<name>A0A1H7PKH0_STIAU</name>
<protein>
    <submittedName>
        <fullName evidence="9">Biopolymer transport protein ExbD</fullName>
    </submittedName>
</protein>
<evidence type="ECO:0000256" key="4">
    <source>
        <dbReference type="ARBA" id="ARBA00022692"/>
    </source>
</evidence>
<dbReference type="InterPro" id="IPR003400">
    <property type="entry name" value="ExbD"/>
</dbReference>
<dbReference type="GO" id="GO:0022857">
    <property type="term" value="F:transmembrane transporter activity"/>
    <property type="evidence" value="ECO:0007669"/>
    <property type="project" value="InterPro"/>
</dbReference>
<comment type="subcellular location">
    <subcellularLocation>
        <location evidence="1">Cell membrane</location>
        <topology evidence="1">Single-pass membrane protein</topology>
    </subcellularLocation>
    <subcellularLocation>
        <location evidence="7">Cell membrane</location>
        <topology evidence="7">Single-pass type II membrane protein</topology>
    </subcellularLocation>
</comment>
<dbReference type="GO" id="GO:0015031">
    <property type="term" value="P:protein transport"/>
    <property type="evidence" value="ECO:0007669"/>
    <property type="project" value="UniProtKB-KW"/>
</dbReference>